<evidence type="ECO:0000313" key="3">
    <source>
        <dbReference type="Proteomes" id="UP000449710"/>
    </source>
</evidence>
<proteinExistence type="predicted"/>
<dbReference type="GO" id="GO:0032259">
    <property type="term" value="P:methylation"/>
    <property type="evidence" value="ECO:0007669"/>
    <property type="project" value="UniProtKB-KW"/>
</dbReference>
<dbReference type="CDD" id="cd02440">
    <property type="entry name" value="AdoMet_MTases"/>
    <property type="match status" value="1"/>
</dbReference>
<reference evidence="2 3" key="1">
    <citation type="submission" date="2019-04" db="EMBL/GenBank/DDBJ databases">
        <title>Isachenkonia alkalipeptolytica gen. nov. sp. nov. a new anaerobic, alkiliphilic organothrophic bacterium capable to reduce synthesized ferrihydrite isolated from a soda lake.</title>
        <authorList>
            <person name="Toshchakov S.V."/>
            <person name="Zavarzina D.G."/>
            <person name="Zhilina T.N."/>
            <person name="Kostrikina N.A."/>
            <person name="Kublanov I.V."/>
        </authorList>
    </citation>
    <scope>NUCLEOTIDE SEQUENCE [LARGE SCALE GENOMIC DNA]</scope>
    <source>
        <strain evidence="2 3">Z-1701</strain>
    </source>
</reference>
<dbReference type="Gene3D" id="3.40.50.150">
    <property type="entry name" value="Vaccinia Virus protein VP39"/>
    <property type="match status" value="1"/>
</dbReference>
<keyword evidence="2" id="KW-0808">Transferase</keyword>
<dbReference type="InterPro" id="IPR025714">
    <property type="entry name" value="Methyltranfer_dom"/>
</dbReference>
<dbReference type="AlphaFoldDB" id="A0AA44BE53"/>
<dbReference type="Pfam" id="PF13847">
    <property type="entry name" value="Methyltransf_31"/>
    <property type="match status" value="1"/>
</dbReference>
<comment type="caution">
    <text evidence="2">The sequence shown here is derived from an EMBL/GenBank/DDBJ whole genome shotgun (WGS) entry which is preliminary data.</text>
</comment>
<name>A0AA44BE53_9CLOT</name>
<keyword evidence="2" id="KW-0489">Methyltransferase</keyword>
<dbReference type="PANTHER" id="PTHR43861">
    <property type="entry name" value="TRANS-ACONITATE 2-METHYLTRANSFERASE-RELATED"/>
    <property type="match status" value="1"/>
</dbReference>
<feature type="domain" description="Methyltransferase" evidence="1">
    <location>
        <begin position="53"/>
        <end position="159"/>
    </location>
</feature>
<sequence length="251" mass="27902">MTSTDEKLAKSLTAESVELIPYLPYLLQDLWELGSSPRDIMELITTHVPNPGKKRVLDLACGKGAVAVHLAKAFGCPVKGIDMMAAFIAEAKKKAAEHQTEALCEFVTGDVHEAVSRERNYDMVIFGAAGDVLGTPKETLAALKKTLTEKGYLILDDAYGKEGSHGEYYTKAQWLEFFRHAGVELLGEKTMDPGELKALNRQQQACIVKRAEELKVKYPEKSRMFQDYVKSQQAECDELENDITGVTMLLR</sequence>
<evidence type="ECO:0000313" key="2">
    <source>
        <dbReference type="EMBL" id="NBG88662.1"/>
    </source>
</evidence>
<organism evidence="2 3">
    <name type="scientific">Isachenkonia alkalipeptolytica</name>
    <dbReference type="NCBI Taxonomy" id="2565777"/>
    <lineage>
        <taxon>Bacteria</taxon>
        <taxon>Bacillati</taxon>
        <taxon>Bacillota</taxon>
        <taxon>Clostridia</taxon>
        <taxon>Eubacteriales</taxon>
        <taxon>Clostridiaceae</taxon>
        <taxon>Isachenkonia</taxon>
    </lineage>
</organism>
<dbReference type="SUPFAM" id="SSF53335">
    <property type="entry name" value="S-adenosyl-L-methionine-dependent methyltransferases"/>
    <property type="match status" value="1"/>
</dbReference>
<dbReference type="RefSeq" id="WP_160721497.1">
    <property type="nucleotide sequence ID" value="NZ_SUMG01000010.1"/>
</dbReference>
<dbReference type="PANTHER" id="PTHR43861:SF1">
    <property type="entry name" value="TRANS-ACONITATE 2-METHYLTRANSFERASE"/>
    <property type="match status" value="1"/>
</dbReference>
<dbReference type="EMBL" id="SUMG01000010">
    <property type="protein sequence ID" value="NBG88662.1"/>
    <property type="molecule type" value="Genomic_DNA"/>
</dbReference>
<evidence type="ECO:0000259" key="1">
    <source>
        <dbReference type="Pfam" id="PF13847"/>
    </source>
</evidence>
<gene>
    <name evidence="2" type="ORF">ISALK_09125</name>
</gene>
<accession>A0AA44BE53</accession>
<protein>
    <submittedName>
        <fullName evidence="2">Class I SAM-dependent methyltransferase</fullName>
    </submittedName>
</protein>
<dbReference type="GO" id="GO:0008168">
    <property type="term" value="F:methyltransferase activity"/>
    <property type="evidence" value="ECO:0007669"/>
    <property type="project" value="UniProtKB-KW"/>
</dbReference>
<keyword evidence="3" id="KW-1185">Reference proteome</keyword>
<dbReference type="InterPro" id="IPR029063">
    <property type="entry name" value="SAM-dependent_MTases_sf"/>
</dbReference>
<dbReference type="Proteomes" id="UP000449710">
    <property type="component" value="Unassembled WGS sequence"/>
</dbReference>